<dbReference type="GeneID" id="86859161"/>
<gene>
    <name evidence="4" type="ORF">DBT44_0009350</name>
    <name evidence="3" type="ORF">ODY61_08900</name>
</gene>
<organism evidence="3 6">
    <name type="scientific">Aerococcus mictus</name>
    <dbReference type="NCBI Taxonomy" id="2976810"/>
    <lineage>
        <taxon>Bacteria</taxon>
        <taxon>Bacillati</taxon>
        <taxon>Bacillota</taxon>
        <taxon>Bacilli</taxon>
        <taxon>Lactobacillales</taxon>
        <taxon>Aerococcaceae</taxon>
        <taxon>Aerococcus</taxon>
    </lineage>
</organism>
<sequence length="225" mass="25310">MSDKNKNLKKNQFIGEDGKLYESVQVKPWYKKWYVWTIIVLAGLLLLAIVPVDHSNNHPAESSSQAASQDSQGEHPTDSEANKKPISKANEEVILETADGNKASLTIKSASANPDSLPNYMHNSDYFDSSRIVVINFSYKNYDLPKNFVVNTHDLQVYDEEGHALERISKQTGYDEIAPGRSADSQVYFMYADQEHKPQKIQIDYVPMNSTNPSPVATIEVDVEQ</sequence>
<dbReference type="RefSeq" id="WP_013668700.1">
    <property type="nucleotide sequence ID" value="NZ_CAJHLJ010000011.1"/>
</dbReference>
<evidence type="ECO:0008006" key="7">
    <source>
        <dbReference type="Google" id="ProtNLM"/>
    </source>
</evidence>
<feature type="transmembrane region" description="Helical" evidence="2">
    <location>
        <begin position="33"/>
        <end position="52"/>
    </location>
</feature>
<reference evidence="4 5" key="1">
    <citation type="journal article" date="2020" name="J. Bacteriol.">
        <title>Aerococcus urinae Isolated from Women with Lower Urinary Tract Symptoms: In Vitro Aggregation and Genome Analysis.</title>
        <authorList>
            <person name="Hilt E.E."/>
            <person name="Putonti C."/>
            <person name="Thomas-White K."/>
            <person name="Lewis A.L."/>
            <person name="Visick K.L."/>
            <person name="Gilbert N.M."/>
            <person name="Wolfe A.J."/>
        </authorList>
    </citation>
    <scope>NUCLEOTIDE SEQUENCE [LARGE SCALE GENOMIC DNA]</scope>
    <source>
        <strain evidence="4 5">UMB1016</strain>
    </source>
</reference>
<dbReference type="EMBL" id="JAOTMY010000006">
    <property type="protein sequence ID" value="MCY3088225.1"/>
    <property type="molecule type" value="Genomic_DNA"/>
</dbReference>
<accession>A0A9Q4DFU7</accession>
<accession>A0A1E9PKK4</accession>
<feature type="compositionally biased region" description="Low complexity" evidence="1">
    <location>
        <begin position="60"/>
        <end position="71"/>
    </location>
</feature>
<evidence type="ECO:0000256" key="2">
    <source>
        <dbReference type="SAM" id="Phobius"/>
    </source>
</evidence>
<dbReference type="EMBL" id="CP145132">
    <property type="protein sequence ID" value="WWC54570.1"/>
    <property type="molecule type" value="Genomic_DNA"/>
</dbReference>
<protein>
    <recommendedName>
        <fullName evidence="7">DUF5067 domain-containing protein</fullName>
    </recommendedName>
</protein>
<evidence type="ECO:0000313" key="3">
    <source>
        <dbReference type="EMBL" id="MCY3088225.1"/>
    </source>
</evidence>
<proteinExistence type="predicted"/>
<evidence type="ECO:0000313" key="6">
    <source>
        <dbReference type="Proteomes" id="UP001069047"/>
    </source>
</evidence>
<evidence type="ECO:0000313" key="4">
    <source>
        <dbReference type="EMBL" id="WWC54570.1"/>
    </source>
</evidence>
<keyword evidence="5" id="KW-1185">Reference proteome</keyword>
<dbReference type="Proteomes" id="UP001069047">
    <property type="component" value="Unassembled WGS sequence"/>
</dbReference>
<keyword evidence="2" id="KW-0812">Transmembrane</keyword>
<keyword evidence="2" id="KW-1133">Transmembrane helix</keyword>
<reference evidence="3" key="2">
    <citation type="submission" date="2022-09" db="EMBL/GenBank/DDBJ databases">
        <title>Aerococcus urinae taxonomy study.</title>
        <authorList>
            <person name="Christensen J."/>
            <person name="Senneby E."/>
        </authorList>
    </citation>
    <scope>NUCLEOTIDE SEQUENCE</scope>
    <source>
        <strain evidence="3">LUND-41-B12</strain>
    </source>
</reference>
<keyword evidence="2" id="KW-0472">Membrane</keyword>
<dbReference type="AlphaFoldDB" id="A0A1E9PKK4"/>
<name>A0A1E9PKK4_9LACT</name>
<evidence type="ECO:0000313" key="5">
    <source>
        <dbReference type="Proteomes" id="UP000250354"/>
    </source>
</evidence>
<dbReference type="Proteomes" id="UP000250354">
    <property type="component" value="Chromosome"/>
</dbReference>
<feature type="region of interest" description="Disordered" evidence="1">
    <location>
        <begin position="58"/>
        <end position="86"/>
    </location>
</feature>
<evidence type="ECO:0000256" key="1">
    <source>
        <dbReference type="SAM" id="MobiDB-lite"/>
    </source>
</evidence>
<feature type="compositionally biased region" description="Basic and acidic residues" evidence="1">
    <location>
        <begin position="72"/>
        <end position="83"/>
    </location>
</feature>
<reference evidence="4" key="3">
    <citation type="submission" date="2024-02" db="EMBL/GenBank/DDBJ databases">
        <authorList>
            <person name="Choi B."/>
        </authorList>
    </citation>
    <scope>NUCLEOTIDE SEQUENCE</scope>
    <source>
        <strain evidence="4">UMB1016</strain>
    </source>
</reference>